<evidence type="ECO:0000313" key="2">
    <source>
        <dbReference type="Proteomes" id="UP001604277"/>
    </source>
</evidence>
<dbReference type="EMBL" id="JBFOLJ010000008">
    <property type="protein sequence ID" value="KAL2514566.1"/>
    <property type="molecule type" value="Genomic_DNA"/>
</dbReference>
<organism evidence="1 2">
    <name type="scientific">Forsythia ovata</name>
    <dbReference type="NCBI Taxonomy" id="205694"/>
    <lineage>
        <taxon>Eukaryota</taxon>
        <taxon>Viridiplantae</taxon>
        <taxon>Streptophyta</taxon>
        <taxon>Embryophyta</taxon>
        <taxon>Tracheophyta</taxon>
        <taxon>Spermatophyta</taxon>
        <taxon>Magnoliopsida</taxon>
        <taxon>eudicotyledons</taxon>
        <taxon>Gunneridae</taxon>
        <taxon>Pentapetalae</taxon>
        <taxon>asterids</taxon>
        <taxon>lamiids</taxon>
        <taxon>Lamiales</taxon>
        <taxon>Oleaceae</taxon>
        <taxon>Forsythieae</taxon>
        <taxon>Forsythia</taxon>
    </lineage>
</organism>
<dbReference type="SUPFAM" id="SSF51905">
    <property type="entry name" value="FAD/NAD(P)-binding domain"/>
    <property type="match status" value="1"/>
</dbReference>
<reference evidence="2" key="1">
    <citation type="submission" date="2024-07" db="EMBL/GenBank/DDBJ databases">
        <title>Two chromosome-level genome assemblies of Korean endemic species Abeliophyllum distichum and Forsythia ovata (Oleaceae).</title>
        <authorList>
            <person name="Jang H."/>
        </authorList>
    </citation>
    <scope>NUCLEOTIDE SEQUENCE [LARGE SCALE GENOMIC DNA]</scope>
</reference>
<comment type="caution">
    <text evidence="1">The sequence shown here is derived from an EMBL/GenBank/DDBJ whole genome shotgun (WGS) entry which is preliminary data.</text>
</comment>
<proteinExistence type="predicted"/>
<evidence type="ECO:0000313" key="1">
    <source>
        <dbReference type="EMBL" id="KAL2514566.1"/>
    </source>
</evidence>
<keyword evidence="1" id="KW-0503">Monooxygenase</keyword>
<accession>A0ABD1TPB5</accession>
<keyword evidence="2" id="KW-1185">Reference proteome</keyword>
<sequence length="166" mass="18758">MAKSLKVAVIGDGVTGLASTHELGKEGHHVVIYKKSDQLGETSVYDPRVESDLLGVDPKRKIKSRRNGVLYYVLVCVKSYVVTEQEGLDPLTYQVPPDHPCIRIQKPAKIDICSIGHPRNEEDEVRSSSVNCSRGSSILGQHYWPFIQMFYECYNILIYLETFERA</sequence>
<dbReference type="Proteomes" id="UP001604277">
    <property type="component" value="Unassembled WGS sequence"/>
</dbReference>
<name>A0ABD1TPB5_9LAMI</name>
<dbReference type="InterPro" id="IPR036188">
    <property type="entry name" value="FAD/NAD-bd_sf"/>
</dbReference>
<gene>
    <name evidence="1" type="ORF">Fot_28537</name>
</gene>
<dbReference type="GO" id="GO:0004497">
    <property type="term" value="F:monooxygenase activity"/>
    <property type="evidence" value="ECO:0007669"/>
    <property type="project" value="UniProtKB-KW"/>
</dbReference>
<keyword evidence="1" id="KW-0560">Oxidoreductase</keyword>
<dbReference type="Gene3D" id="3.50.50.60">
    <property type="entry name" value="FAD/NAD(P)-binding domain"/>
    <property type="match status" value="1"/>
</dbReference>
<protein>
    <submittedName>
        <fullName evidence="1">Flavin-containing monooxygenase</fullName>
    </submittedName>
</protein>
<dbReference type="AlphaFoldDB" id="A0ABD1TPB5"/>